<proteinExistence type="predicted"/>
<dbReference type="EMBL" id="CP110426">
    <property type="protein sequence ID" value="WAQ85919.1"/>
    <property type="molecule type" value="Genomic_DNA"/>
</dbReference>
<keyword evidence="3" id="KW-1185">Reference proteome</keyword>
<feature type="region of interest" description="Disordered" evidence="1">
    <location>
        <begin position="1"/>
        <end position="21"/>
    </location>
</feature>
<accession>A0ABY7CL12</accession>
<dbReference type="Proteomes" id="UP001164743">
    <property type="component" value="Chromosome 6A"/>
</dbReference>
<organism evidence="2 3">
    <name type="scientific">Puccinia triticina</name>
    <dbReference type="NCBI Taxonomy" id="208348"/>
    <lineage>
        <taxon>Eukaryota</taxon>
        <taxon>Fungi</taxon>
        <taxon>Dikarya</taxon>
        <taxon>Basidiomycota</taxon>
        <taxon>Pucciniomycotina</taxon>
        <taxon>Pucciniomycetes</taxon>
        <taxon>Pucciniales</taxon>
        <taxon>Pucciniaceae</taxon>
        <taxon>Puccinia</taxon>
    </lineage>
</organism>
<evidence type="ECO:0000313" key="3">
    <source>
        <dbReference type="Proteomes" id="UP001164743"/>
    </source>
</evidence>
<sequence length="151" mass="15754">MYWQPGNPGEPLIPRSTGPVDPHCTQTRRAACLAPISVCSQALLNALLPTTDSGRPPSHTHLTPDGLLVWPTCLFLLSQALLDALLPTANSGQPPSHTPGRAACLAHLSLSAQPGPTANRRLRLTPIAHAPDAGRAARLAHLSLSAQPGPS</sequence>
<evidence type="ECO:0000256" key="1">
    <source>
        <dbReference type="SAM" id="MobiDB-lite"/>
    </source>
</evidence>
<evidence type="ECO:0000313" key="2">
    <source>
        <dbReference type="EMBL" id="WAQ85919.1"/>
    </source>
</evidence>
<gene>
    <name evidence="2" type="ORF">PtA15_6A548</name>
</gene>
<name>A0ABY7CL12_9BASI</name>
<reference evidence="2" key="1">
    <citation type="submission" date="2022-10" db="EMBL/GenBank/DDBJ databases">
        <title>Puccinia triticina Genome sequencing and assembly.</title>
        <authorList>
            <person name="Li C."/>
        </authorList>
    </citation>
    <scope>NUCLEOTIDE SEQUENCE</scope>
    <source>
        <strain evidence="2">Pt15</strain>
    </source>
</reference>
<protein>
    <submittedName>
        <fullName evidence="2">Uncharacterized protein</fullName>
    </submittedName>
</protein>
<dbReference type="RefSeq" id="XP_053021474.1">
    <property type="nucleotide sequence ID" value="XM_053170265.1"/>
</dbReference>
<dbReference type="GeneID" id="77811160"/>